<evidence type="ECO:0000256" key="3">
    <source>
        <dbReference type="ARBA" id="ARBA00022448"/>
    </source>
</evidence>
<sequence length="353" mass="39210">MTISSRSSPIKFTAFIVGMFFLIYGLIEAKVFLAPICVAVILTLLLIPLDNIFAKWIKKRTITSLLSTLVLFSVSVGFFVLVTAQINNVVDEWDTIKETMTPKVEQLATFLTEKTPITEEKVNGLKAKFKTSKLVGQEGNREKAFAVVSQLFSFFGTFLLVFIYVFFLLRFREKFKIFFISLFSENNTSEIKKTLQEITEVAQGYLVGKFKLIGLLAIIYSLGLGVSGVNNFILIAFLAAILTLIPYLGNVIGFCLALIFGYLTQGEIGVLIGIGLTFTITQFIESYILQPYVVGDEVDLNPFFIILSVILGNLIWGIIGMLVAIPVLAILNVIFLHISALKPVGKLLRKNQG</sequence>
<feature type="transmembrane region" description="Helical" evidence="8">
    <location>
        <begin position="65"/>
        <end position="86"/>
    </location>
</feature>
<evidence type="ECO:0000256" key="4">
    <source>
        <dbReference type="ARBA" id="ARBA00022475"/>
    </source>
</evidence>
<dbReference type="AlphaFoldDB" id="A0A5J4G1D2"/>
<name>A0A5J4G1D2_9FLAO</name>
<evidence type="ECO:0000256" key="8">
    <source>
        <dbReference type="SAM" id="Phobius"/>
    </source>
</evidence>
<keyword evidence="5 8" id="KW-0812">Transmembrane</keyword>
<evidence type="ECO:0000256" key="2">
    <source>
        <dbReference type="ARBA" id="ARBA00009773"/>
    </source>
</evidence>
<keyword evidence="7 8" id="KW-0472">Membrane</keyword>
<feature type="transmembrane region" description="Helical" evidence="8">
    <location>
        <begin position="244"/>
        <end position="263"/>
    </location>
</feature>
<dbReference type="GO" id="GO:0005886">
    <property type="term" value="C:plasma membrane"/>
    <property type="evidence" value="ECO:0007669"/>
    <property type="project" value="UniProtKB-SubCell"/>
</dbReference>
<dbReference type="EMBL" id="BKCF01000003">
    <property type="protein sequence ID" value="GEQ86429.1"/>
    <property type="molecule type" value="Genomic_DNA"/>
</dbReference>
<evidence type="ECO:0000256" key="1">
    <source>
        <dbReference type="ARBA" id="ARBA00004651"/>
    </source>
</evidence>
<keyword evidence="4" id="KW-1003">Cell membrane</keyword>
<feature type="transmembrane region" description="Helical" evidence="8">
    <location>
        <begin position="212"/>
        <end position="238"/>
    </location>
</feature>
<evidence type="ECO:0000256" key="6">
    <source>
        <dbReference type="ARBA" id="ARBA00022989"/>
    </source>
</evidence>
<dbReference type="PANTHER" id="PTHR21716">
    <property type="entry name" value="TRANSMEMBRANE PROTEIN"/>
    <property type="match status" value="1"/>
</dbReference>
<keyword evidence="6 8" id="KW-1133">Transmembrane helix</keyword>
<keyword evidence="10" id="KW-1185">Reference proteome</keyword>
<dbReference type="OrthoDB" id="9793390at2"/>
<dbReference type="PANTHER" id="PTHR21716:SF53">
    <property type="entry name" value="PERMEASE PERM-RELATED"/>
    <property type="match status" value="1"/>
</dbReference>
<proteinExistence type="inferred from homology"/>
<protein>
    <submittedName>
        <fullName evidence="9">AI-2E family transporter</fullName>
    </submittedName>
</protein>
<accession>A0A5J4G1D2</accession>
<keyword evidence="3" id="KW-0813">Transport</keyword>
<dbReference type="Pfam" id="PF01594">
    <property type="entry name" value="AI-2E_transport"/>
    <property type="match status" value="1"/>
</dbReference>
<comment type="similarity">
    <text evidence="2">Belongs to the autoinducer-2 exporter (AI-2E) (TC 2.A.86) family.</text>
</comment>
<gene>
    <name evidence="9" type="ORF">ULMS_19370</name>
</gene>
<evidence type="ECO:0000256" key="5">
    <source>
        <dbReference type="ARBA" id="ARBA00022692"/>
    </source>
</evidence>
<feature type="transmembrane region" description="Helical" evidence="8">
    <location>
        <begin position="270"/>
        <end position="288"/>
    </location>
</feature>
<evidence type="ECO:0000313" key="9">
    <source>
        <dbReference type="EMBL" id="GEQ86429.1"/>
    </source>
</evidence>
<dbReference type="RefSeq" id="WP_151894353.1">
    <property type="nucleotide sequence ID" value="NZ_BKCF01000003.1"/>
</dbReference>
<evidence type="ECO:0000313" key="10">
    <source>
        <dbReference type="Proteomes" id="UP000326994"/>
    </source>
</evidence>
<comment type="caution">
    <text evidence="9">The sequence shown here is derived from an EMBL/GenBank/DDBJ whole genome shotgun (WGS) entry which is preliminary data.</text>
</comment>
<dbReference type="InterPro" id="IPR002549">
    <property type="entry name" value="AI-2E-like"/>
</dbReference>
<feature type="transmembrane region" description="Helical" evidence="8">
    <location>
        <begin position="144"/>
        <end position="169"/>
    </location>
</feature>
<dbReference type="Proteomes" id="UP000326994">
    <property type="component" value="Unassembled WGS sequence"/>
</dbReference>
<feature type="transmembrane region" description="Helical" evidence="8">
    <location>
        <begin position="12"/>
        <end position="27"/>
    </location>
</feature>
<organism evidence="9 10">
    <name type="scientific">Patiriisocius marinistellae</name>
    <dbReference type="NCBI Taxonomy" id="2494560"/>
    <lineage>
        <taxon>Bacteria</taxon>
        <taxon>Pseudomonadati</taxon>
        <taxon>Bacteroidota</taxon>
        <taxon>Flavobacteriia</taxon>
        <taxon>Flavobacteriales</taxon>
        <taxon>Flavobacteriaceae</taxon>
        <taxon>Patiriisocius</taxon>
    </lineage>
</organism>
<feature type="transmembrane region" description="Helical" evidence="8">
    <location>
        <begin position="33"/>
        <end position="53"/>
    </location>
</feature>
<evidence type="ECO:0000256" key="7">
    <source>
        <dbReference type="ARBA" id="ARBA00023136"/>
    </source>
</evidence>
<comment type="subcellular location">
    <subcellularLocation>
        <location evidence="1">Cell membrane</location>
        <topology evidence="1">Multi-pass membrane protein</topology>
    </subcellularLocation>
</comment>
<feature type="transmembrane region" description="Helical" evidence="8">
    <location>
        <begin position="303"/>
        <end position="336"/>
    </location>
</feature>
<reference evidence="9 10" key="1">
    <citation type="submission" date="2019-08" db="EMBL/GenBank/DDBJ databases">
        <title>Ulvibacter marinistellae sp. nov., isolated from a starfish, Patiria pectinifera.</title>
        <authorList>
            <person name="Kawano K."/>
            <person name="Ushijima N."/>
            <person name="Kihara M."/>
            <person name="Itoh H."/>
        </authorList>
    </citation>
    <scope>NUCLEOTIDE SEQUENCE [LARGE SCALE GENOMIC DNA]</scope>
    <source>
        <strain evidence="9 10">KK4</strain>
    </source>
</reference>